<evidence type="ECO:0000313" key="10">
    <source>
        <dbReference type="EMBL" id="OAA26942.1"/>
    </source>
</evidence>
<dbReference type="AlphaFoldDB" id="A0A176JU59"/>
<dbReference type="Gene3D" id="3.90.25.10">
    <property type="entry name" value="UDP-galactose 4-epimerase, domain 1"/>
    <property type="match status" value="1"/>
</dbReference>
<dbReference type="GO" id="GO:0008460">
    <property type="term" value="F:dTDP-glucose 4,6-dehydratase activity"/>
    <property type="evidence" value="ECO:0007669"/>
    <property type="project" value="UniProtKB-EC"/>
</dbReference>
<evidence type="ECO:0000256" key="4">
    <source>
        <dbReference type="ARBA" id="ARBA00011990"/>
    </source>
</evidence>
<dbReference type="NCBIfam" id="TIGR01181">
    <property type="entry name" value="dTDP_gluc_dehyt"/>
    <property type="match status" value="1"/>
</dbReference>
<evidence type="ECO:0000256" key="7">
    <source>
        <dbReference type="RuleBase" id="RU004473"/>
    </source>
</evidence>
<gene>
    <name evidence="10" type="ORF">AT15_06225</name>
</gene>
<protein>
    <recommendedName>
        <fullName evidence="4 7">dTDP-glucose 4,6-dehydratase</fullName>
        <ecNumber evidence="4 7">4.2.1.46</ecNumber>
    </recommendedName>
</protein>
<dbReference type="GO" id="GO:0009225">
    <property type="term" value="P:nucleotide-sugar metabolic process"/>
    <property type="evidence" value="ECO:0007669"/>
    <property type="project" value="InterPro"/>
</dbReference>
<dbReference type="InterPro" id="IPR016040">
    <property type="entry name" value="NAD(P)-bd_dom"/>
</dbReference>
<comment type="catalytic activity">
    <reaction evidence="1 7">
        <text>dTDP-alpha-D-glucose = dTDP-4-dehydro-6-deoxy-alpha-D-glucose + H2O</text>
        <dbReference type="Rhea" id="RHEA:17221"/>
        <dbReference type="ChEBI" id="CHEBI:15377"/>
        <dbReference type="ChEBI" id="CHEBI:57477"/>
        <dbReference type="ChEBI" id="CHEBI:57649"/>
        <dbReference type="EC" id="4.2.1.46"/>
    </reaction>
</comment>
<dbReference type="InterPro" id="IPR036291">
    <property type="entry name" value="NAD(P)-bd_dom_sf"/>
</dbReference>
<organism evidence="10 11">
    <name type="scientific">Kosmotoga arenicorallina S304</name>
    <dbReference type="NCBI Taxonomy" id="1453497"/>
    <lineage>
        <taxon>Bacteria</taxon>
        <taxon>Thermotogati</taxon>
        <taxon>Thermotogota</taxon>
        <taxon>Thermotogae</taxon>
        <taxon>Kosmotogales</taxon>
        <taxon>Kosmotogaceae</taxon>
        <taxon>Kosmotoga</taxon>
    </lineage>
</organism>
<evidence type="ECO:0000256" key="5">
    <source>
        <dbReference type="ARBA" id="ARBA00023027"/>
    </source>
</evidence>
<dbReference type="EC" id="4.2.1.46" evidence="4 7"/>
<comment type="similarity">
    <text evidence="3 7">Belongs to the NAD(P)-dependent epimerase/dehydratase family. dTDP-glucose dehydratase subfamily.</text>
</comment>
<feature type="domain" description="NAD(P)-binding" evidence="9">
    <location>
        <begin position="104"/>
        <end position="367"/>
    </location>
</feature>
<dbReference type="Pfam" id="PF01370">
    <property type="entry name" value="Epimerase"/>
    <property type="match status" value="1"/>
</dbReference>
<evidence type="ECO:0000256" key="1">
    <source>
        <dbReference type="ARBA" id="ARBA00001539"/>
    </source>
</evidence>
<evidence type="ECO:0000256" key="6">
    <source>
        <dbReference type="ARBA" id="ARBA00023239"/>
    </source>
</evidence>
<dbReference type="SUPFAM" id="SSF51735">
    <property type="entry name" value="NAD(P)-binding Rossmann-fold domains"/>
    <property type="match status" value="1"/>
</dbReference>
<name>A0A176JU59_9BACT</name>
<sequence length="399" mass="46646">MKTILITGGAGFIGSNFVKYILKQENYRVIVLDALTYAGNLDNLKEYISKEKLFVPLKHTRLETVSFNLFGDVKPVFNASENIERLNFKLKEYQHITLHHNDFDRVIEDALNKHKLVFVFGSIDDPNIVRNLVSISDMVVNFSAETHVDRSILDPDRFIKTDVYGTYVLLEAAKKSDRFKKFLHISTDEVYGVAKDHSFTEKDPINPRNPYSASKAAADRLVYAYNQTYGLPVNIVRPSNNFGPFQYPEKLIPVMIIRALKNEYLPVYGDGKQVRDWLFVKDTVRAIHLVLEKGRIGEVYNIAGGNERENIWIVEKILEKLGKPKNLIKFVKDRPGHDIRYSLNDTKIRTELGYTPEWDFETNLEETIEWYVNNESWWRKILNNDKEYQEFMKKWYDER</sequence>
<feature type="domain" description="NAD-dependent epimerase/dehydratase" evidence="8">
    <location>
        <begin position="4"/>
        <end position="47"/>
    </location>
</feature>
<dbReference type="PATRIC" id="fig|1453497.3.peg.1242"/>
<dbReference type="Gene3D" id="3.40.50.720">
    <property type="entry name" value="NAD(P)-binding Rossmann-like Domain"/>
    <property type="match status" value="2"/>
</dbReference>
<dbReference type="Pfam" id="PF16363">
    <property type="entry name" value="GDP_Man_Dehyd"/>
    <property type="match status" value="1"/>
</dbReference>
<proteinExistence type="inferred from homology"/>
<dbReference type="RefSeq" id="WP_068349090.1">
    <property type="nucleotide sequence ID" value="NZ_JFHK01000030.1"/>
</dbReference>
<dbReference type="CDD" id="cd05246">
    <property type="entry name" value="dTDP_GD_SDR_e"/>
    <property type="match status" value="1"/>
</dbReference>
<dbReference type="InterPro" id="IPR001509">
    <property type="entry name" value="Epimerase_deHydtase"/>
</dbReference>
<dbReference type="EMBL" id="JFHK01000030">
    <property type="protein sequence ID" value="OAA26942.1"/>
    <property type="molecule type" value="Genomic_DNA"/>
</dbReference>
<dbReference type="OrthoDB" id="9811743at2"/>
<evidence type="ECO:0000256" key="2">
    <source>
        <dbReference type="ARBA" id="ARBA00001911"/>
    </source>
</evidence>
<dbReference type="STRING" id="1453497.AT15_06225"/>
<evidence type="ECO:0000313" key="11">
    <source>
        <dbReference type="Proteomes" id="UP000077339"/>
    </source>
</evidence>
<evidence type="ECO:0000259" key="9">
    <source>
        <dbReference type="Pfam" id="PF16363"/>
    </source>
</evidence>
<accession>A0A176JU59</accession>
<keyword evidence="5" id="KW-0520">NAD</keyword>
<comment type="cofactor">
    <cofactor evidence="2 7">
        <name>NAD(+)</name>
        <dbReference type="ChEBI" id="CHEBI:57540"/>
    </cofactor>
</comment>
<comment type="caution">
    <text evidence="10">The sequence shown here is derived from an EMBL/GenBank/DDBJ whole genome shotgun (WGS) entry which is preliminary data.</text>
</comment>
<dbReference type="PANTHER" id="PTHR43000">
    <property type="entry name" value="DTDP-D-GLUCOSE 4,6-DEHYDRATASE-RELATED"/>
    <property type="match status" value="1"/>
</dbReference>
<dbReference type="Proteomes" id="UP000077339">
    <property type="component" value="Unassembled WGS sequence"/>
</dbReference>
<evidence type="ECO:0000259" key="8">
    <source>
        <dbReference type="Pfam" id="PF01370"/>
    </source>
</evidence>
<keyword evidence="6 7" id="KW-0456">Lyase</keyword>
<keyword evidence="11" id="KW-1185">Reference proteome</keyword>
<reference evidence="10 11" key="1">
    <citation type="submission" date="2014-02" db="EMBL/GenBank/DDBJ databases">
        <title>Kosmotoga genome sequencing.</title>
        <authorList>
            <person name="Pollo S.M."/>
            <person name="Charchuk R."/>
            <person name="Nesbo C.L."/>
        </authorList>
    </citation>
    <scope>NUCLEOTIDE SEQUENCE [LARGE SCALE GENOMIC DNA]</scope>
    <source>
        <strain evidence="10 11">S304</strain>
    </source>
</reference>
<evidence type="ECO:0000256" key="3">
    <source>
        <dbReference type="ARBA" id="ARBA00008178"/>
    </source>
</evidence>
<dbReference type="InterPro" id="IPR005888">
    <property type="entry name" value="dTDP_Gluc_deHydtase"/>
</dbReference>